<accession>A0ABU4Y4B9</accession>
<organism evidence="2 3">
    <name type="scientific">Mesorhizobium album</name>
    <dbReference type="NCBI Taxonomy" id="3072314"/>
    <lineage>
        <taxon>Bacteria</taxon>
        <taxon>Pseudomonadati</taxon>
        <taxon>Pseudomonadota</taxon>
        <taxon>Alphaproteobacteria</taxon>
        <taxon>Hyphomicrobiales</taxon>
        <taxon>Phyllobacteriaceae</taxon>
        <taxon>Mesorhizobium</taxon>
    </lineage>
</organism>
<feature type="transmembrane region" description="Helical" evidence="1">
    <location>
        <begin position="200"/>
        <end position="220"/>
    </location>
</feature>
<sequence>MSEWTTAGLWLAVIASGIYHGINPGMGWPLAVSAGLLDRRAGELFRALGLLATGHFVAMIGILLPFGAMLTLIAWERQIRIAAGLIVVAAGIYLLINRRHPRVLVRIPPAQLALWSFAAATVHGAGLMLVPIYLGLCQTGERDVGHQAASTLAAGNLITAIAVSMVHTAAMIASGGVIAIAVYRWLGPKFISQSWFNLDIVWAVSLILVGGIGIASIGFAR</sequence>
<evidence type="ECO:0000256" key="1">
    <source>
        <dbReference type="SAM" id="Phobius"/>
    </source>
</evidence>
<reference evidence="2 3" key="1">
    <citation type="submission" date="2023-08" db="EMBL/GenBank/DDBJ databases">
        <title>Implementing the SeqCode for naming new Mesorhizobium species isolated from Vachellia karroo root nodules.</title>
        <authorList>
            <person name="Van Lill M."/>
        </authorList>
    </citation>
    <scope>NUCLEOTIDE SEQUENCE [LARGE SCALE GENOMIC DNA]</scope>
    <source>
        <strain evidence="2 3">VK24D</strain>
    </source>
</reference>
<keyword evidence="1" id="KW-1133">Transmembrane helix</keyword>
<feature type="transmembrane region" description="Helical" evidence="1">
    <location>
        <begin position="49"/>
        <end position="72"/>
    </location>
</feature>
<feature type="transmembrane region" description="Helical" evidence="1">
    <location>
        <begin position="112"/>
        <end position="136"/>
    </location>
</feature>
<feature type="transmembrane region" description="Helical" evidence="1">
    <location>
        <begin position="79"/>
        <end position="96"/>
    </location>
</feature>
<evidence type="ECO:0008006" key="4">
    <source>
        <dbReference type="Google" id="ProtNLM"/>
    </source>
</evidence>
<keyword evidence="1" id="KW-0472">Membrane</keyword>
<dbReference type="RefSeq" id="WP_320289061.1">
    <property type="nucleotide sequence ID" value="NZ_JAVIIW010000023.1"/>
</dbReference>
<dbReference type="Proteomes" id="UP001287059">
    <property type="component" value="Unassembled WGS sequence"/>
</dbReference>
<evidence type="ECO:0000313" key="2">
    <source>
        <dbReference type="EMBL" id="MDX8480759.1"/>
    </source>
</evidence>
<gene>
    <name evidence="2" type="ORF">RFN28_20130</name>
</gene>
<proteinExistence type="predicted"/>
<evidence type="ECO:0000313" key="3">
    <source>
        <dbReference type="Proteomes" id="UP001287059"/>
    </source>
</evidence>
<dbReference type="EMBL" id="JAVIIW010000023">
    <property type="protein sequence ID" value="MDX8480759.1"/>
    <property type="molecule type" value="Genomic_DNA"/>
</dbReference>
<name>A0ABU4Y4B9_9HYPH</name>
<comment type="caution">
    <text evidence="2">The sequence shown here is derived from an EMBL/GenBank/DDBJ whole genome shotgun (WGS) entry which is preliminary data.</text>
</comment>
<protein>
    <recommendedName>
        <fullName evidence="4">Arginine/ornithine antiporter ArcD</fullName>
    </recommendedName>
</protein>
<keyword evidence="1" id="KW-0812">Transmembrane</keyword>
<feature type="transmembrane region" description="Helical" evidence="1">
    <location>
        <begin position="157"/>
        <end position="180"/>
    </location>
</feature>
<keyword evidence="3" id="KW-1185">Reference proteome</keyword>